<dbReference type="EMBL" id="JBHUMV010000001">
    <property type="protein sequence ID" value="MFD2753082.1"/>
    <property type="molecule type" value="Genomic_DNA"/>
</dbReference>
<evidence type="ECO:0000313" key="2">
    <source>
        <dbReference type="Proteomes" id="UP001597463"/>
    </source>
</evidence>
<dbReference type="RefSeq" id="WP_066473885.1">
    <property type="nucleotide sequence ID" value="NZ_BCNT01000003.1"/>
</dbReference>
<reference evidence="2" key="1">
    <citation type="journal article" date="2019" name="Int. J. Syst. Evol. Microbiol.">
        <title>The Global Catalogue of Microorganisms (GCM) 10K type strain sequencing project: providing services to taxonomists for standard genome sequencing and annotation.</title>
        <authorList>
            <consortium name="The Broad Institute Genomics Platform"/>
            <consortium name="The Broad Institute Genome Sequencing Center for Infectious Disease"/>
            <person name="Wu L."/>
            <person name="Ma J."/>
        </authorList>
    </citation>
    <scope>NUCLEOTIDE SEQUENCE [LARGE SCALE GENOMIC DNA]</scope>
    <source>
        <strain evidence="2">TISTR 1906</strain>
    </source>
</reference>
<proteinExistence type="predicted"/>
<protein>
    <submittedName>
        <fullName evidence="1">Uncharacterized protein</fullName>
    </submittedName>
</protein>
<comment type="caution">
    <text evidence="1">The sequence shown here is derived from an EMBL/GenBank/DDBJ whole genome shotgun (WGS) entry which is preliminary data.</text>
</comment>
<name>A0ABW5UKT6_9BURK</name>
<sequence>MAHALMRARQAHGEQENGSPAALQDWQCLAPQPGQAWPAGALVYLLGRDWREQGKDPAADEALARQLSDWRQQLHAQNRPYVVLYGSPAAQWQQLADSLKTLAADADWSWISAQNPWKPSARMRRPGCEQCSDPDCERRLFEGLSLGRCAPSS</sequence>
<keyword evidence="2" id="KW-1185">Reference proteome</keyword>
<evidence type="ECO:0000313" key="1">
    <source>
        <dbReference type="EMBL" id="MFD2753082.1"/>
    </source>
</evidence>
<accession>A0ABW5UKT6</accession>
<dbReference type="Proteomes" id="UP001597463">
    <property type="component" value="Unassembled WGS sequence"/>
</dbReference>
<gene>
    <name evidence="1" type="ORF">ACFSW6_03210</name>
</gene>
<organism evidence="1 2">
    <name type="scientific">Comamonas terrae</name>
    <dbReference type="NCBI Taxonomy" id="673548"/>
    <lineage>
        <taxon>Bacteria</taxon>
        <taxon>Pseudomonadati</taxon>
        <taxon>Pseudomonadota</taxon>
        <taxon>Betaproteobacteria</taxon>
        <taxon>Burkholderiales</taxon>
        <taxon>Comamonadaceae</taxon>
        <taxon>Comamonas</taxon>
    </lineage>
</organism>